<feature type="compositionally biased region" description="Basic and acidic residues" evidence="1">
    <location>
        <begin position="13"/>
        <end position="23"/>
    </location>
</feature>
<dbReference type="EMBL" id="JAXIOK010000001">
    <property type="protein sequence ID" value="KAK4780958.1"/>
    <property type="molecule type" value="Genomic_DNA"/>
</dbReference>
<evidence type="ECO:0000256" key="1">
    <source>
        <dbReference type="SAM" id="MobiDB-lite"/>
    </source>
</evidence>
<protein>
    <submittedName>
        <fullName evidence="2">Uncharacterized protein</fullName>
    </submittedName>
</protein>
<evidence type="ECO:0000313" key="3">
    <source>
        <dbReference type="Proteomes" id="UP001345219"/>
    </source>
</evidence>
<feature type="region of interest" description="Disordered" evidence="1">
    <location>
        <begin position="1"/>
        <end position="23"/>
    </location>
</feature>
<name>A0AAN7L2D5_9MYRT</name>
<dbReference type="Proteomes" id="UP001345219">
    <property type="component" value="Chromosome 13"/>
</dbReference>
<proteinExistence type="predicted"/>
<sequence>MTSDLTFAEVPNEETRRVTSHSLEADRRPVIGDLCGSGVEGAKKEQRRERKKKKKKKRDYSLSCALAEKIDSTYNTLVTFTTISICLLPSPCMSFWSMGRYGG</sequence>
<gene>
    <name evidence="2" type="ORF">SAY87_017064</name>
</gene>
<dbReference type="AlphaFoldDB" id="A0AAN7L2D5"/>
<reference evidence="2 3" key="1">
    <citation type="journal article" date="2023" name="Hortic Res">
        <title>Pangenome of water caltrop reveals structural variations and asymmetric subgenome divergence after allopolyploidization.</title>
        <authorList>
            <person name="Zhang X."/>
            <person name="Chen Y."/>
            <person name="Wang L."/>
            <person name="Yuan Y."/>
            <person name="Fang M."/>
            <person name="Shi L."/>
            <person name="Lu R."/>
            <person name="Comes H.P."/>
            <person name="Ma Y."/>
            <person name="Chen Y."/>
            <person name="Huang G."/>
            <person name="Zhou Y."/>
            <person name="Zheng Z."/>
            <person name="Qiu Y."/>
        </authorList>
    </citation>
    <scope>NUCLEOTIDE SEQUENCE [LARGE SCALE GENOMIC DNA]</scope>
    <source>
        <tissue evidence="2">Roots</tissue>
    </source>
</reference>
<evidence type="ECO:0000313" key="2">
    <source>
        <dbReference type="EMBL" id="KAK4780958.1"/>
    </source>
</evidence>
<feature type="region of interest" description="Disordered" evidence="1">
    <location>
        <begin position="37"/>
        <end position="57"/>
    </location>
</feature>
<comment type="caution">
    <text evidence="2">The sequence shown here is derived from an EMBL/GenBank/DDBJ whole genome shotgun (WGS) entry which is preliminary data.</text>
</comment>
<organism evidence="2 3">
    <name type="scientific">Trapa incisa</name>
    <dbReference type="NCBI Taxonomy" id="236973"/>
    <lineage>
        <taxon>Eukaryota</taxon>
        <taxon>Viridiplantae</taxon>
        <taxon>Streptophyta</taxon>
        <taxon>Embryophyta</taxon>
        <taxon>Tracheophyta</taxon>
        <taxon>Spermatophyta</taxon>
        <taxon>Magnoliopsida</taxon>
        <taxon>eudicotyledons</taxon>
        <taxon>Gunneridae</taxon>
        <taxon>Pentapetalae</taxon>
        <taxon>rosids</taxon>
        <taxon>malvids</taxon>
        <taxon>Myrtales</taxon>
        <taxon>Lythraceae</taxon>
        <taxon>Trapa</taxon>
    </lineage>
</organism>
<accession>A0AAN7L2D5</accession>
<keyword evidence="3" id="KW-1185">Reference proteome</keyword>